<protein>
    <submittedName>
        <fullName evidence="1">Uncharacterized protein</fullName>
    </submittedName>
</protein>
<proteinExistence type="predicted"/>
<accession>A0ABQ6WSN3</accession>
<gene>
    <name evidence="1" type="ORF">BDV36DRAFT_250395</name>
</gene>
<name>A0ABQ6WSN3_9EURO</name>
<sequence length="64" mass="7429">MIIIFLGKILLCSTRLKYLMEAMNKILHPLFRVFGPVQHSHIGNIPQKDSSRRILVAQKHFEIS</sequence>
<dbReference type="Proteomes" id="UP000325395">
    <property type="component" value="Unassembled WGS sequence"/>
</dbReference>
<evidence type="ECO:0000313" key="2">
    <source>
        <dbReference type="Proteomes" id="UP000325395"/>
    </source>
</evidence>
<keyword evidence="2" id="KW-1185">Reference proteome</keyword>
<reference evidence="1 2" key="1">
    <citation type="submission" date="2019-04" db="EMBL/GenBank/DDBJ databases">
        <authorList>
            <consortium name="DOE Joint Genome Institute"/>
            <person name="Mondo S."/>
            <person name="Kjaerbolling I."/>
            <person name="Vesth T."/>
            <person name="Frisvad J.C."/>
            <person name="Nybo J.L."/>
            <person name="Theobald S."/>
            <person name="Kildgaard S."/>
            <person name="Isbrandt T."/>
            <person name="Kuo A."/>
            <person name="Sato A."/>
            <person name="Lyhne E.K."/>
            <person name="Kogle M.E."/>
            <person name="Wiebenga A."/>
            <person name="Kun R.S."/>
            <person name="Lubbers R.J."/>
            <person name="Makela M.R."/>
            <person name="Barry K."/>
            <person name="Chovatia M."/>
            <person name="Clum A."/>
            <person name="Daum C."/>
            <person name="Haridas S."/>
            <person name="He G."/>
            <person name="LaButti K."/>
            <person name="Lipzen A."/>
            <person name="Riley R."/>
            <person name="Salamov A."/>
            <person name="Simmons B.A."/>
            <person name="Magnuson J.K."/>
            <person name="Henrissat B."/>
            <person name="Mortensen U.H."/>
            <person name="Larsen T.O."/>
            <person name="Devries R.P."/>
            <person name="Grigoriev I.V."/>
            <person name="Machida M."/>
            <person name="Baker S.E."/>
            <person name="Andersen M.R."/>
            <person name="Cantor M.N."/>
            <person name="Hua S.X."/>
        </authorList>
    </citation>
    <scope>NUCLEOTIDE SEQUENCE [LARGE SCALE GENOMIC DNA]</scope>
    <source>
        <strain evidence="1 2">CBS 117616</strain>
    </source>
</reference>
<evidence type="ECO:0000313" key="1">
    <source>
        <dbReference type="EMBL" id="KAE8420050.1"/>
    </source>
</evidence>
<dbReference type="EMBL" id="ML735712">
    <property type="protein sequence ID" value="KAE8420050.1"/>
    <property type="molecule type" value="Genomic_DNA"/>
</dbReference>
<organism evidence="1 2">
    <name type="scientific">Aspergillus pseudocaelatus</name>
    <dbReference type="NCBI Taxonomy" id="1825620"/>
    <lineage>
        <taxon>Eukaryota</taxon>
        <taxon>Fungi</taxon>
        <taxon>Dikarya</taxon>
        <taxon>Ascomycota</taxon>
        <taxon>Pezizomycotina</taxon>
        <taxon>Eurotiomycetes</taxon>
        <taxon>Eurotiomycetidae</taxon>
        <taxon>Eurotiales</taxon>
        <taxon>Aspergillaceae</taxon>
        <taxon>Aspergillus</taxon>
        <taxon>Aspergillus subgen. Circumdati</taxon>
    </lineage>
</organism>